<dbReference type="GO" id="GO:0034599">
    <property type="term" value="P:cellular response to oxidative stress"/>
    <property type="evidence" value="ECO:0007669"/>
    <property type="project" value="TreeGrafter"/>
</dbReference>
<dbReference type="Pfam" id="PF01625">
    <property type="entry name" value="PMSR"/>
    <property type="match status" value="1"/>
</dbReference>
<reference evidence="7 8" key="1">
    <citation type="submission" date="2017-04" db="EMBL/GenBank/DDBJ databases">
        <authorList>
            <person name="Afonso C.L."/>
            <person name="Miller P.J."/>
            <person name="Scott M.A."/>
            <person name="Spackman E."/>
            <person name="Goraichik I."/>
            <person name="Dimitrov K.M."/>
            <person name="Suarez D.L."/>
            <person name="Swayne D.E."/>
        </authorList>
    </citation>
    <scope>NUCLEOTIDE SEQUENCE [LARGE SCALE GENOMIC DNA]</scope>
    <source>
        <strain evidence="7 8">CGMCC 1.10972</strain>
    </source>
</reference>
<evidence type="ECO:0000256" key="3">
    <source>
        <dbReference type="ARBA" id="ARBA00047806"/>
    </source>
</evidence>
<dbReference type="PANTHER" id="PTHR42799:SF2">
    <property type="entry name" value="MITOCHONDRIAL PEPTIDE METHIONINE SULFOXIDE REDUCTASE"/>
    <property type="match status" value="1"/>
</dbReference>
<feature type="domain" description="Peptide methionine sulphoxide reductase MsrA" evidence="6">
    <location>
        <begin position="50"/>
        <end position="204"/>
    </location>
</feature>
<dbReference type="STRING" id="937218.SAMN06297251_12329"/>
<proteinExistence type="inferred from homology"/>
<dbReference type="GO" id="GO:0005737">
    <property type="term" value="C:cytoplasm"/>
    <property type="evidence" value="ECO:0007669"/>
    <property type="project" value="TreeGrafter"/>
</dbReference>
<dbReference type="HAMAP" id="MF_01401">
    <property type="entry name" value="MsrA"/>
    <property type="match status" value="1"/>
</dbReference>
<dbReference type="InterPro" id="IPR036509">
    <property type="entry name" value="Met_Sox_Rdtase_MsrA_sf"/>
</dbReference>
<dbReference type="GO" id="GO:0033744">
    <property type="term" value="F:L-methionine:thioredoxin-disulfide S-oxidoreductase activity"/>
    <property type="evidence" value="ECO:0007669"/>
    <property type="project" value="RHEA"/>
</dbReference>
<evidence type="ECO:0000256" key="5">
    <source>
        <dbReference type="HAMAP-Rule" id="MF_01401"/>
    </source>
</evidence>
<dbReference type="SUPFAM" id="SSF55068">
    <property type="entry name" value="Peptide methionine sulfoxide reductase"/>
    <property type="match status" value="1"/>
</dbReference>
<dbReference type="Proteomes" id="UP000192656">
    <property type="component" value="Unassembled WGS sequence"/>
</dbReference>
<evidence type="ECO:0000256" key="2">
    <source>
        <dbReference type="ARBA" id="ARBA00023002"/>
    </source>
</evidence>
<dbReference type="Gene3D" id="3.30.1060.10">
    <property type="entry name" value="Peptide methionine sulphoxide reductase MsrA"/>
    <property type="match status" value="1"/>
</dbReference>
<evidence type="ECO:0000256" key="1">
    <source>
        <dbReference type="ARBA" id="ARBA00005591"/>
    </source>
</evidence>
<dbReference type="PANTHER" id="PTHR42799">
    <property type="entry name" value="MITOCHONDRIAL PEPTIDE METHIONINE SULFOXIDE REDUCTASE"/>
    <property type="match status" value="1"/>
</dbReference>
<dbReference type="RefSeq" id="WP_210190547.1">
    <property type="nucleotide sequence ID" value="NZ_FWXR01000023.1"/>
</dbReference>
<dbReference type="GO" id="GO:0008113">
    <property type="term" value="F:peptide-methionine (S)-S-oxide reductase activity"/>
    <property type="evidence" value="ECO:0007669"/>
    <property type="project" value="UniProtKB-UniRule"/>
</dbReference>
<comment type="catalytic activity">
    <reaction evidence="3 5">
        <text>L-methionyl-[protein] + [thioredoxin]-disulfide + H2O = L-methionyl-(S)-S-oxide-[protein] + [thioredoxin]-dithiol</text>
        <dbReference type="Rhea" id="RHEA:14217"/>
        <dbReference type="Rhea" id="RHEA-COMP:10698"/>
        <dbReference type="Rhea" id="RHEA-COMP:10700"/>
        <dbReference type="Rhea" id="RHEA-COMP:12313"/>
        <dbReference type="Rhea" id="RHEA-COMP:12315"/>
        <dbReference type="ChEBI" id="CHEBI:15377"/>
        <dbReference type="ChEBI" id="CHEBI:16044"/>
        <dbReference type="ChEBI" id="CHEBI:29950"/>
        <dbReference type="ChEBI" id="CHEBI:44120"/>
        <dbReference type="ChEBI" id="CHEBI:50058"/>
        <dbReference type="EC" id="1.8.4.11"/>
    </reaction>
</comment>
<accession>A0A1W2EAV8</accession>
<organism evidence="7 8">
    <name type="scientific">Fulvimarina manganoxydans</name>
    <dbReference type="NCBI Taxonomy" id="937218"/>
    <lineage>
        <taxon>Bacteria</taxon>
        <taxon>Pseudomonadati</taxon>
        <taxon>Pseudomonadota</taxon>
        <taxon>Alphaproteobacteria</taxon>
        <taxon>Hyphomicrobiales</taxon>
        <taxon>Aurantimonadaceae</taxon>
        <taxon>Fulvimarina</taxon>
    </lineage>
</organism>
<dbReference type="InterPro" id="IPR050162">
    <property type="entry name" value="MsrA_MetSO_reductase"/>
</dbReference>
<dbReference type="NCBIfam" id="TIGR00401">
    <property type="entry name" value="msrA"/>
    <property type="match status" value="1"/>
</dbReference>
<dbReference type="AlphaFoldDB" id="A0A1W2EAV8"/>
<gene>
    <name evidence="5" type="primary">msrA</name>
    <name evidence="7" type="ORF">SAMN06297251_12329</name>
</gene>
<comment type="function">
    <text evidence="5">Has an important function as a repair enzyme for proteins that have been inactivated by oxidation. Catalyzes the reversible oxidation-reduction of methionine sulfoxide in proteins to methionine.</text>
</comment>
<feature type="active site" evidence="5">
    <location>
        <position position="57"/>
    </location>
</feature>
<dbReference type="InterPro" id="IPR002569">
    <property type="entry name" value="Met_Sox_Rdtase_MsrA_dom"/>
</dbReference>
<dbReference type="EC" id="1.8.4.11" evidence="5"/>
<keyword evidence="2 5" id="KW-0560">Oxidoreductase</keyword>
<comment type="catalytic activity">
    <reaction evidence="4 5">
        <text>[thioredoxin]-disulfide + L-methionine + H2O = L-methionine (S)-S-oxide + [thioredoxin]-dithiol</text>
        <dbReference type="Rhea" id="RHEA:19993"/>
        <dbReference type="Rhea" id="RHEA-COMP:10698"/>
        <dbReference type="Rhea" id="RHEA-COMP:10700"/>
        <dbReference type="ChEBI" id="CHEBI:15377"/>
        <dbReference type="ChEBI" id="CHEBI:29950"/>
        <dbReference type="ChEBI" id="CHEBI:50058"/>
        <dbReference type="ChEBI" id="CHEBI:57844"/>
        <dbReference type="ChEBI" id="CHEBI:58772"/>
        <dbReference type="EC" id="1.8.4.11"/>
    </reaction>
</comment>
<protein>
    <recommendedName>
        <fullName evidence="5">Peptide methionine sulfoxide reductase MsrA</fullName>
        <shortName evidence="5">Protein-methionine-S-oxide reductase</shortName>
        <ecNumber evidence="5">1.8.4.11</ecNumber>
    </recommendedName>
    <alternativeName>
        <fullName evidence="5">Peptide-methionine (S)-S-oxide reductase</fullName>
        <shortName evidence="5">Peptide Met(O) reductase</shortName>
    </alternativeName>
</protein>
<name>A0A1W2EAV8_9HYPH</name>
<evidence type="ECO:0000313" key="8">
    <source>
        <dbReference type="Proteomes" id="UP000192656"/>
    </source>
</evidence>
<dbReference type="FunFam" id="3.30.1060.10:FF:000001">
    <property type="entry name" value="Peptide methionine sulfoxide reductase MsrA"/>
    <property type="match status" value="1"/>
</dbReference>
<dbReference type="EMBL" id="FWXR01000023">
    <property type="protein sequence ID" value="SMD06795.1"/>
    <property type="molecule type" value="Genomic_DNA"/>
</dbReference>
<keyword evidence="8" id="KW-1185">Reference proteome</keyword>
<evidence type="ECO:0000259" key="6">
    <source>
        <dbReference type="Pfam" id="PF01625"/>
    </source>
</evidence>
<sequence length="222" mass="24317">MYILDMFSKKTKMIDKADALAGRETPLPTAETHFIKETPLKGPFPDGMKTAVFGMGCFWGVERMFWKLDGVYTTAVGYAGGYTPNPTYQEVCTGQTGHNEVVLVVYDPREISYEALLKTFWEGHDPTQGMRQGNDVGTQYRSAIYYADEAQKIEAEESRAAYQKALAAAGHKGTITTEIEPAGTFFYAEDYHQQYLAKNPNGYCGVGGTGVSCPIGVGVAAE</sequence>
<evidence type="ECO:0000256" key="4">
    <source>
        <dbReference type="ARBA" id="ARBA00048782"/>
    </source>
</evidence>
<evidence type="ECO:0000313" key="7">
    <source>
        <dbReference type="EMBL" id="SMD06795.1"/>
    </source>
</evidence>
<comment type="similarity">
    <text evidence="1 5">Belongs to the MsrA Met sulfoxide reductase family.</text>
</comment>